<evidence type="ECO:0000313" key="1">
    <source>
        <dbReference type="EMBL" id="EUA17522.1"/>
    </source>
</evidence>
<proteinExistence type="predicted"/>
<reference evidence="1" key="1">
    <citation type="submission" date="2014-01" db="EMBL/GenBank/DDBJ databases">
        <authorList>
            <person name="Brown-Elliot B."/>
            <person name="Wallace R."/>
            <person name="Lenaerts A."/>
            <person name="Ordway D."/>
            <person name="DeGroote M.A."/>
            <person name="Parker T."/>
            <person name="Sizemore C."/>
            <person name="Tallon L.J."/>
            <person name="Sadzewicz L.K."/>
            <person name="Sengamalay N."/>
            <person name="Fraser C.M."/>
            <person name="Hine E."/>
            <person name="Shefchek K.A."/>
            <person name="Das S.P."/>
            <person name="Tettelin H."/>
        </authorList>
    </citation>
    <scope>NUCLEOTIDE SEQUENCE [LARGE SCALE GENOMIC DNA]</scope>
    <source>
        <strain evidence="1">4042</strain>
    </source>
</reference>
<sequence>METALKALLRERHLHEYLEFVAEYRRIARDLGLPRGAEPPTKATYYRWLSGQIRELPRGYHCLVLEQMFTGWTAKELFARAEPRRGRTADSGLLASIPPAVDPAHLAGLWVTAFIFDNLHHVDLTTITIANNAVTARNSPPAPRTEGHAVGFHNDINFSLFGRHLIGQWRNTSDRYFYGTIHLAVLPGETVLDGFHTAVLTDTQVTTGPWRWVRVEPRSAHGIDLTAVTLGDPRRLYNVIAAHGHYGPPIPLAQLTEESR</sequence>
<protein>
    <submittedName>
        <fullName evidence="1">Uncharacterized protein</fullName>
    </submittedName>
</protein>
<comment type="caution">
    <text evidence="1">The sequence shown here is derived from an EMBL/GenBank/DDBJ whole genome shotgun (WGS) entry which is preliminary data.</text>
</comment>
<dbReference type="AlphaFoldDB" id="X7ZD86"/>
<accession>X7ZD86</accession>
<name>X7ZD86_MYCXE</name>
<dbReference type="EMBL" id="JAOB01000076">
    <property type="protein sequence ID" value="EUA17522.1"/>
    <property type="molecule type" value="Genomic_DNA"/>
</dbReference>
<organism evidence="1">
    <name type="scientific">Mycobacterium xenopi 4042</name>
    <dbReference type="NCBI Taxonomy" id="1299334"/>
    <lineage>
        <taxon>Bacteria</taxon>
        <taxon>Bacillati</taxon>
        <taxon>Actinomycetota</taxon>
        <taxon>Actinomycetes</taxon>
        <taxon>Mycobacteriales</taxon>
        <taxon>Mycobacteriaceae</taxon>
        <taxon>Mycobacterium</taxon>
    </lineage>
</organism>
<gene>
    <name evidence="1" type="ORF">I553_10580</name>
</gene>
<dbReference type="PATRIC" id="fig|1299334.3.peg.8081"/>